<comment type="caution">
    <text evidence="1">The sequence shown here is derived from an EMBL/GenBank/DDBJ whole genome shotgun (WGS) entry which is preliminary data.</text>
</comment>
<proteinExistence type="predicted"/>
<dbReference type="EMBL" id="CAXHTB010000013">
    <property type="protein sequence ID" value="CAL0317693.1"/>
    <property type="molecule type" value="Genomic_DNA"/>
</dbReference>
<dbReference type="Proteomes" id="UP001497480">
    <property type="component" value="Unassembled WGS sequence"/>
</dbReference>
<sequence>MVVQIFVLQIVNQSVVIVVQQLHIRSHACFSARSVVPHVSVFLLVLMATSKLALVTIAGRQRKEHPNVLS</sequence>
<name>A0AAV1X976_LUPLU</name>
<evidence type="ECO:0000313" key="1">
    <source>
        <dbReference type="EMBL" id="CAL0317693.1"/>
    </source>
</evidence>
<keyword evidence="2" id="KW-1185">Reference proteome</keyword>
<evidence type="ECO:0000313" key="2">
    <source>
        <dbReference type="Proteomes" id="UP001497480"/>
    </source>
</evidence>
<gene>
    <name evidence="1" type="ORF">LLUT_LOCUS18753</name>
</gene>
<reference evidence="1 2" key="1">
    <citation type="submission" date="2024-03" db="EMBL/GenBank/DDBJ databases">
        <authorList>
            <person name="Martinez-Hernandez J."/>
        </authorList>
    </citation>
    <scope>NUCLEOTIDE SEQUENCE [LARGE SCALE GENOMIC DNA]</scope>
</reference>
<organism evidence="1 2">
    <name type="scientific">Lupinus luteus</name>
    <name type="common">European yellow lupine</name>
    <dbReference type="NCBI Taxonomy" id="3873"/>
    <lineage>
        <taxon>Eukaryota</taxon>
        <taxon>Viridiplantae</taxon>
        <taxon>Streptophyta</taxon>
        <taxon>Embryophyta</taxon>
        <taxon>Tracheophyta</taxon>
        <taxon>Spermatophyta</taxon>
        <taxon>Magnoliopsida</taxon>
        <taxon>eudicotyledons</taxon>
        <taxon>Gunneridae</taxon>
        <taxon>Pentapetalae</taxon>
        <taxon>rosids</taxon>
        <taxon>fabids</taxon>
        <taxon>Fabales</taxon>
        <taxon>Fabaceae</taxon>
        <taxon>Papilionoideae</taxon>
        <taxon>50 kb inversion clade</taxon>
        <taxon>genistoids sensu lato</taxon>
        <taxon>core genistoids</taxon>
        <taxon>Genisteae</taxon>
        <taxon>Lupinus</taxon>
    </lineage>
</organism>
<dbReference type="AlphaFoldDB" id="A0AAV1X976"/>
<protein>
    <submittedName>
        <fullName evidence="1">Uncharacterized protein</fullName>
    </submittedName>
</protein>
<accession>A0AAV1X976</accession>